<evidence type="ECO:0000256" key="4">
    <source>
        <dbReference type="ARBA" id="ARBA00022723"/>
    </source>
</evidence>
<keyword evidence="5 10" id="KW-0378">Hydrolase</keyword>
<dbReference type="SMART" id="SM01351">
    <property type="entry name" value="Aspzincin_M35"/>
    <property type="match status" value="1"/>
</dbReference>
<dbReference type="InterPro" id="IPR029463">
    <property type="entry name" value="Lys_MEP"/>
</dbReference>
<evidence type="ECO:0000256" key="3">
    <source>
        <dbReference type="ARBA" id="ARBA00022670"/>
    </source>
</evidence>
<feature type="domain" description="Lysine-specific metallo-endopeptidase" evidence="9">
    <location>
        <begin position="65"/>
        <end position="195"/>
    </location>
</feature>
<keyword evidence="6" id="KW-0862">Zinc</keyword>
<dbReference type="PANTHER" id="PTHR37016:SF3">
    <property type="entry name" value="NEUTRAL PROTEASE 2-RELATED"/>
    <property type="match status" value="1"/>
</dbReference>
<accession>A0AAW8M3G5</accession>
<dbReference type="GO" id="GO:0004222">
    <property type="term" value="F:metalloendopeptidase activity"/>
    <property type="evidence" value="ECO:0007669"/>
    <property type="project" value="InterPro"/>
</dbReference>
<dbReference type="GO" id="GO:0046872">
    <property type="term" value="F:metal ion binding"/>
    <property type="evidence" value="ECO:0007669"/>
    <property type="project" value="UniProtKB-KW"/>
</dbReference>
<dbReference type="InterPro" id="IPR024079">
    <property type="entry name" value="MetalloPept_cat_dom_sf"/>
</dbReference>
<dbReference type="Gene3D" id="3.40.390.10">
    <property type="entry name" value="Collagenase (Catalytic Domain)"/>
    <property type="match status" value="1"/>
</dbReference>
<organism evidence="10 11">
    <name type="scientific">Agrobacterium tumefaciens</name>
    <dbReference type="NCBI Taxonomy" id="358"/>
    <lineage>
        <taxon>Bacteria</taxon>
        <taxon>Pseudomonadati</taxon>
        <taxon>Pseudomonadota</taxon>
        <taxon>Alphaproteobacteria</taxon>
        <taxon>Hyphomicrobiales</taxon>
        <taxon>Rhizobiaceae</taxon>
        <taxon>Rhizobium/Agrobacterium group</taxon>
        <taxon>Agrobacterium</taxon>
        <taxon>Agrobacterium tumefaciens complex</taxon>
    </lineage>
</organism>
<evidence type="ECO:0000256" key="5">
    <source>
        <dbReference type="ARBA" id="ARBA00022801"/>
    </source>
</evidence>
<evidence type="ECO:0000256" key="6">
    <source>
        <dbReference type="ARBA" id="ARBA00022833"/>
    </source>
</evidence>
<feature type="chain" id="PRO_5044004156" evidence="8">
    <location>
        <begin position="28"/>
        <end position="200"/>
    </location>
</feature>
<evidence type="ECO:0000256" key="8">
    <source>
        <dbReference type="SAM" id="SignalP"/>
    </source>
</evidence>
<dbReference type="EMBL" id="JAVDSW010000012">
    <property type="protein sequence ID" value="MDR6705545.1"/>
    <property type="molecule type" value="Genomic_DNA"/>
</dbReference>
<keyword evidence="8" id="KW-0732">Signal</keyword>
<proteinExistence type="inferred from homology"/>
<keyword evidence="3" id="KW-0645">Protease</keyword>
<dbReference type="AlphaFoldDB" id="A0AAW8M3G5"/>
<sequence>MSSIHPYKSCTTLALGVLLAVAGQAQAAKLKYDANCTKEQRTSTDEAFTRILPIAKKAANAVEGMNVGNTSPLYETWFGKANQTRLTRVQGTIGGVRDLLQRKETFSVECMPQRCGNGTFALTTHGMDYIGLCAAFFKAPLTGDDSRSGTLLHELTHVVADTEDHTYGRTNAQKRAVGNPNEAVDNADNYEFFMEDLSAK</sequence>
<feature type="signal peptide" evidence="8">
    <location>
        <begin position="1"/>
        <end position="27"/>
    </location>
</feature>
<evidence type="ECO:0000313" key="11">
    <source>
        <dbReference type="Proteomes" id="UP001265315"/>
    </source>
</evidence>
<comment type="cofactor">
    <cofactor evidence="1">
        <name>Zn(2+)</name>
        <dbReference type="ChEBI" id="CHEBI:29105"/>
    </cofactor>
</comment>
<dbReference type="SUPFAM" id="SSF55486">
    <property type="entry name" value="Metalloproteases ('zincins'), catalytic domain"/>
    <property type="match status" value="1"/>
</dbReference>
<comment type="similarity">
    <text evidence="2">Belongs to the peptidase M35 family.</text>
</comment>
<reference evidence="10" key="1">
    <citation type="submission" date="2023-07" db="EMBL/GenBank/DDBJ databases">
        <title>Sorghum-associated microbial communities from plants grown in Nebraska, USA.</title>
        <authorList>
            <person name="Schachtman D."/>
        </authorList>
    </citation>
    <scope>NUCLEOTIDE SEQUENCE</scope>
    <source>
        <strain evidence="10">1457</strain>
    </source>
</reference>
<keyword evidence="4" id="KW-0479">Metal-binding</keyword>
<evidence type="ECO:0000256" key="2">
    <source>
        <dbReference type="ARBA" id="ARBA00010279"/>
    </source>
</evidence>
<dbReference type="Pfam" id="PF14521">
    <property type="entry name" value="Aspzincin_M35"/>
    <property type="match status" value="1"/>
</dbReference>
<protein>
    <submittedName>
        <fullName evidence="10">Peptidyl-Lys metalloendopeptidase</fullName>
        <ecNumber evidence="10">3.4.24.20</ecNumber>
    </submittedName>
</protein>
<evidence type="ECO:0000256" key="7">
    <source>
        <dbReference type="ARBA" id="ARBA00023049"/>
    </source>
</evidence>
<name>A0AAW8M3G5_AGRTU</name>
<comment type="caution">
    <text evidence="10">The sequence shown here is derived from an EMBL/GenBank/DDBJ whole genome shotgun (WGS) entry which is preliminary data.</text>
</comment>
<evidence type="ECO:0000256" key="1">
    <source>
        <dbReference type="ARBA" id="ARBA00001947"/>
    </source>
</evidence>
<gene>
    <name evidence="10" type="ORF">J2W61_005420</name>
</gene>
<dbReference type="EC" id="3.4.24.20" evidence="10"/>
<dbReference type="GO" id="GO:0006508">
    <property type="term" value="P:proteolysis"/>
    <property type="evidence" value="ECO:0007669"/>
    <property type="project" value="UniProtKB-KW"/>
</dbReference>
<dbReference type="InterPro" id="IPR050414">
    <property type="entry name" value="Fungal_M35_metalloproteases"/>
</dbReference>
<keyword evidence="7" id="KW-0482">Metalloprotease</keyword>
<dbReference type="RefSeq" id="WP_111794739.1">
    <property type="nucleotide sequence ID" value="NZ_JAGIPN010000016.1"/>
</dbReference>
<evidence type="ECO:0000259" key="9">
    <source>
        <dbReference type="SMART" id="SM01351"/>
    </source>
</evidence>
<dbReference type="Proteomes" id="UP001265315">
    <property type="component" value="Unassembled WGS sequence"/>
</dbReference>
<evidence type="ECO:0000313" key="10">
    <source>
        <dbReference type="EMBL" id="MDR6705545.1"/>
    </source>
</evidence>
<dbReference type="PANTHER" id="PTHR37016">
    <property type="match status" value="1"/>
</dbReference>